<dbReference type="Proteomes" id="UP001189429">
    <property type="component" value="Unassembled WGS sequence"/>
</dbReference>
<keyword evidence="1" id="KW-0472">Membrane</keyword>
<evidence type="ECO:0000313" key="3">
    <source>
        <dbReference type="Proteomes" id="UP001189429"/>
    </source>
</evidence>
<dbReference type="EMBL" id="CAUYUJ010009635">
    <property type="protein sequence ID" value="CAK0827304.1"/>
    <property type="molecule type" value="Genomic_DNA"/>
</dbReference>
<evidence type="ECO:0000313" key="2">
    <source>
        <dbReference type="EMBL" id="CAK0827304.1"/>
    </source>
</evidence>
<protein>
    <submittedName>
        <fullName evidence="2">Uncharacterized protein</fullName>
    </submittedName>
</protein>
<feature type="transmembrane region" description="Helical" evidence="1">
    <location>
        <begin position="36"/>
        <end position="57"/>
    </location>
</feature>
<evidence type="ECO:0000256" key="1">
    <source>
        <dbReference type="SAM" id="Phobius"/>
    </source>
</evidence>
<keyword evidence="1" id="KW-0812">Transmembrane</keyword>
<name>A0ABN9S644_9DINO</name>
<organism evidence="2 3">
    <name type="scientific">Prorocentrum cordatum</name>
    <dbReference type="NCBI Taxonomy" id="2364126"/>
    <lineage>
        <taxon>Eukaryota</taxon>
        <taxon>Sar</taxon>
        <taxon>Alveolata</taxon>
        <taxon>Dinophyceae</taxon>
        <taxon>Prorocentrales</taxon>
        <taxon>Prorocentraceae</taxon>
        <taxon>Prorocentrum</taxon>
    </lineage>
</organism>
<sequence length="105" mass="11765">MASEMGRFWGTKILVSIAFLQTIVFMIPVPPFKANVTYSTLICYECLVIALLHMHAWKCDEAWYRYSDDQESPGKLPEEGLGLPASVLGRRARVEENSGLSANRA</sequence>
<gene>
    <name evidence="2" type="ORF">PCOR1329_LOCUS26880</name>
</gene>
<proteinExistence type="predicted"/>
<accession>A0ABN9S644</accession>
<feature type="transmembrane region" description="Helical" evidence="1">
    <location>
        <begin position="12"/>
        <end position="30"/>
    </location>
</feature>
<comment type="caution">
    <text evidence="2">The sequence shown here is derived from an EMBL/GenBank/DDBJ whole genome shotgun (WGS) entry which is preliminary data.</text>
</comment>
<keyword evidence="3" id="KW-1185">Reference proteome</keyword>
<keyword evidence="1" id="KW-1133">Transmembrane helix</keyword>
<reference evidence="2" key="1">
    <citation type="submission" date="2023-10" db="EMBL/GenBank/DDBJ databases">
        <authorList>
            <person name="Chen Y."/>
            <person name="Shah S."/>
            <person name="Dougan E. K."/>
            <person name="Thang M."/>
            <person name="Chan C."/>
        </authorList>
    </citation>
    <scope>NUCLEOTIDE SEQUENCE [LARGE SCALE GENOMIC DNA]</scope>
</reference>